<evidence type="ECO:0000313" key="2">
    <source>
        <dbReference type="EMBL" id="MFD1810832.1"/>
    </source>
</evidence>
<dbReference type="EMBL" id="JBHUFB010000002">
    <property type="protein sequence ID" value="MFD1810832.1"/>
    <property type="molecule type" value="Genomic_DNA"/>
</dbReference>
<proteinExistence type="predicted"/>
<evidence type="ECO:0000256" key="1">
    <source>
        <dbReference type="SAM" id="SignalP"/>
    </source>
</evidence>
<keyword evidence="3" id="KW-1185">Reference proteome</keyword>
<comment type="caution">
    <text evidence="2">The sequence shown here is derived from an EMBL/GenBank/DDBJ whole genome shotgun (WGS) entry which is preliminary data.</text>
</comment>
<accession>A0ABW4NXA4</accession>
<dbReference type="Proteomes" id="UP001597286">
    <property type="component" value="Unassembled WGS sequence"/>
</dbReference>
<dbReference type="RefSeq" id="WP_378483390.1">
    <property type="nucleotide sequence ID" value="NZ_JBHUFB010000002.1"/>
</dbReference>
<feature type="signal peptide" evidence="1">
    <location>
        <begin position="1"/>
        <end position="33"/>
    </location>
</feature>
<keyword evidence="1" id="KW-0732">Signal</keyword>
<reference evidence="3" key="1">
    <citation type="journal article" date="2019" name="Int. J. Syst. Evol. Microbiol.">
        <title>The Global Catalogue of Microorganisms (GCM) 10K type strain sequencing project: providing services to taxonomists for standard genome sequencing and annotation.</title>
        <authorList>
            <consortium name="The Broad Institute Genomics Platform"/>
            <consortium name="The Broad Institute Genome Sequencing Center for Infectious Disease"/>
            <person name="Wu L."/>
            <person name="Ma J."/>
        </authorList>
    </citation>
    <scope>NUCLEOTIDE SEQUENCE [LARGE SCALE GENOMIC DNA]</scope>
    <source>
        <strain evidence="3">DT72</strain>
    </source>
</reference>
<name>A0ABW4NXA4_9NOCA</name>
<gene>
    <name evidence="2" type="ORF">ACFSJG_01275</name>
</gene>
<feature type="chain" id="PRO_5045222135" description="Secreted protein" evidence="1">
    <location>
        <begin position="34"/>
        <end position="138"/>
    </location>
</feature>
<protein>
    <recommendedName>
        <fullName evidence="4">Secreted protein</fullName>
    </recommendedName>
</protein>
<evidence type="ECO:0000313" key="3">
    <source>
        <dbReference type="Proteomes" id="UP001597286"/>
    </source>
</evidence>
<organism evidence="2 3">
    <name type="scientific">Rhodococcus gannanensis</name>
    <dbReference type="NCBI Taxonomy" id="1960308"/>
    <lineage>
        <taxon>Bacteria</taxon>
        <taxon>Bacillati</taxon>
        <taxon>Actinomycetota</taxon>
        <taxon>Actinomycetes</taxon>
        <taxon>Mycobacteriales</taxon>
        <taxon>Nocardiaceae</taxon>
        <taxon>Rhodococcus</taxon>
    </lineage>
</organism>
<sequence length="138" mass="13505">MRKPLTNRTARGLGLAAAGVAALALAAPAVASAADTGSTSGEPAEVVAQARTTAVCGGAVFFDDAELQRLIDEGAVVRAIPLDQAVPVQALGIAPGDVPAATITIERLDVPGVPALPTLPALPADAAPGVVIGQAQPC</sequence>
<evidence type="ECO:0008006" key="4">
    <source>
        <dbReference type="Google" id="ProtNLM"/>
    </source>
</evidence>